<feature type="transmembrane region" description="Helical" evidence="5">
    <location>
        <begin position="270"/>
        <end position="289"/>
    </location>
</feature>
<comment type="subcellular location">
    <subcellularLocation>
        <location evidence="1">Membrane</location>
        <topology evidence="1">Multi-pass membrane protein</topology>
    </subcellularLocation>
</comment>
<keyword evidence="2 5" id="KW-0812">Transmembrane</keyword>
<keyword evidence="8" id="KW-1185">Reference proteome</keyword>
<comment type="caution">
    <text evidence="7">The sequence shown here is derived from an EMBL/GenBank/DDBJ whole genome shotgun (WGS) entry which is preliminary data.</text>
</comment>
<accession>A0A9P5Y3T7</accession>
<evidence type="ECO:0000256" key="2">
    <source>
        <dbReference type="ARBA" id="ARBA00022692"/>
    </source>
</evidence>
<evidence type="ECO:0000259" key="6">
    <source>
        <dbReference type="Pfam" id="PF13813"/>
    </source>
</evidence>
<evidence type="ECO:0000256" key="5">
    <source>
        <dbReference type="SAM" id="Phobius"/>
    </source>
</evidence>
<name>A0A9P5Y3T7_9AGAR</name>
<dbReference type="GO" id="GO:0016740">
    <property type="term" value="F:transferase activity"/>
    <property type="evidence" value="ECO:0007669"/>
    <property type="project" value="UniProtKB-KW"/>
</dbReference>
<dbReference type="EMBL" id="MU150279">
    <property type="protein sequence ID" value="KAF9461760.1"/>
    <property type="molecule type" value="Genomic_DNA"/>
</dbReference>
<protein>
    <submittedName>
        <fullName evidence="7">Membrane bound O-acyl transferase family-domain-containing protein</fullName>
    </submittedName>
</protein>
<evidence type="ECO:0000256" key="1">
    <source>
        <dbReference type="ARBA" id="ARBA00004141"/>
    </source>
</evidence>
<keyword evidence="4 5" id="KW-0472">Membrane</keyword>
<evidence type="ECO:0000256" key="3">
    <source>
        <dbReference type="ARBA" id="ARBA00022989"/>
    </source>
</evidence>
<feature type="domain" description="Wax synthase" evidence="6">
    <location>
        <begin position="225"/>
        <end position="309"/>
    </location>
</feature>
<dbReference type="Pfam" id="PF13813">
    <property type="entry name" value="MBOAT_2"/>
    <property type="match status" value="1"/>
</dbReference>
<dbReference type="OrthoDB" id="1077582at2759"/>
<dbReference type="InterPro" id="IPR032805">
    <property type="entry name" value="Wax_synthase_dom"/>
</dbReference>
<keyword evidence="3 5" id="KW-1133">Transmembrane helix</keyword>
<dbReference type="AlphaFoldDB" id="A0A9P5Y3T7"/>
<reference evidence="7" key="1">
    <citation type="submission" date="2020-11" db="EMBL/GenBank/DDBJ databases">
        <authorList>
            <consortium name="DOE Joint Genome Institute"/>
            <person name="Ahrendt S."/>
            <person name="Riley R."/>
            <person name="Andreopoulos W."/>
            <person name="Labutti K."/>
            <person name="Pangilinan J."/>
            <person name="Ruiz-Duenas F.J."/>
            <person name="Barrasa J.M."/>
            <person name="Sanchez-Garcia M."/>
            <person name="Camarero S."/>
            <person name="Miyauchi S."/>
            <person name="Serrano A."/>
            <person name="Linde D."/>
            <person name="Babiker R."/>
            <person name="Drula E."/>
            <person name="Ayuso-Fernandez I."/>
            <person name="Pacheco R."/>
            <person name="Padilla G."/>
            <person name="Ferreira P."/>
            <person name="Barriuso J."/>
            <person name="Kellner H."/>
            <person name="Castanera R."/>
            <person name="Alfaro M."/>
            <person name="Ramirez L."/>
            <person name="Pisabarro A.G."/>
            <person name="Kuo A."/>
            <person name="Tritt A."/>
            <person name="Lipzen A."/>
            <person name="He G."/>
            <person name="Yan M."/>
            <person name="Ng V."/>
            <person name="Cullen D."/>
            <person name="Martin F."/>
            <person name="Rosso M.-N."/>
            <person name="Henrissat B."/>
            <person name="Hibbett D."/>
            <person name="Martinez A.T."/>
            <person name="Grigoriev I.V."/>
        </authorList>
    </citation>
    <scope>NUCLEOTIDE SEQUENCE</scope>
    <source>
        <strain evidence="7">CBS 247.69</strain>
    </source>
</reference>
<dbReference type="GO" id="GO:0016020">
    <property type="term" value="C:membrane"/>
    <property type="evidence" value="ECO:0007669"/>
    <property type="project" value="UniProtKB-SubCell"/>
</dbReference>
<keyword evidence="7" id="KW-0808">Transferase</keyword>
<feature type="transmembrane region" description="Helical" evidence="5">
    <location>
        <begin position="35"/>
        <end position="52"/>
    </location>
</feature>
<proteinExistence type="predicted"/>
<feature type="transmembrane region" description="Helical" evidence="5">
    <location>
        <begin position="338"/>
        <end position="356"/>
    </location>
</feature>
<evidence type="ECO:0000256" key="4">
    <source>
        <dbReference type="ARBA" id="ARBA00023136"/>
    </source>
</evidence>
<organism evidence="7 8">
    <name type="scientific">Collybia nuda</name>
    <dbReference type="NCBI Taxonomy" id="64659"/>
    <lineage>
        <taxon>Eukaryota</taxon>
        <taxon>Fungi</taxon>
        <taxon>Dikarya</taxon>
        <taxon>Basidiomycota</taxon>
        <taxon>Agaricomycotina</taxon>
        <taxon>Agaricomycetes</taxon>
        <taxon>Agaricomycetidae</taxon>
        <taxon>Agaricales</taxon>
        <taxon>Tricholomatineae</taxon>
        <taxon>Clitocybaceae</taxon>
        <taxon>Collybia</taxon>
    </lineage>
</organism>
<gene>
    <name evidence="7" type="ORF">BDZ94DRAFT_1262915</name>
</gene>
<evidence type="ECO:0000313" key="8">
    <source>
        <dbReference type="Proteomes" id="UP000807353"/>
    </source>
</evidence>
<feature type="transmembrane region" description="Helical" evidence="5">
    <location>
        <begin position="309"/>
        <end position="326"/>
    </location>
</feature>
<feature type="transmembrane region" description="Helical" evidence="5">
    <location>
        <begin position="58"/>
        <end position="80"/>
    </location>
</feature>
<evidence type="ECO:0000313" key="7">
    <source>
        <dbReference type="EMBL" id="KAF9461760.1"/>
    </source>
</evidence>
<sequence>MASAEERRPFSPALMSCITPLLVASLVVKPTPFRALFAIPILGIAYYLLYYTTTGDAVMDLAIGDPITALAATAVDFIILSEPQTQLFKRGQQIPSSSFGSLWERIKWALDLLTSHRGIGWTHEPIERLPPAPFSNEKASRWKFIGYQLLTITTCFLMWDICAIYTRSNPVFTITGPPLSSEPLLWRCINMWAWAIPAAAALTISHSLASITFVSLGIWSDISQWRPFFGSLKHACTVRGLWSRTWHQSMRRVVTAPGNKLISFLSIPRGSITSSLILLYTSFFVSAWIHHPGDYMMLGRYGGALEFFLAQPFIITLETLVITFAKRLGLRDRKIWRLLGYLWVQIWFAYLVPIWIQPQIDVGLMENGMGFSVIMGLWEGNWTPGNQKSTSLG</sequence>
<feature type="transmembrane region" description="Helical" evidence="5">
    <location>
        <begin position="12"/>
        <end position="28"/>
    </location>
</feature>
<feature type="transmembrane region" description="Helical" evidence="5">
    <location>
        <begin position="144"/>
        <end position="166"/>
    </location>
</feature>
<feature type="transmembrane region" description="Helical" evidence="5">
    <location>
        <begin position="191"/>
        <end position="219"/>
    </location>
</feature>
<dbReference type="Proteomes" id="UP000807353">
    <property type="component" value="Unassembled WGS sequence"/>
</dbReference>